<keyword evidence="9" id="KW-0812">Transmembrane</keyword>
<keyword evidence="4" id="KW-0597">Phosphoprotein</keyword>
<dbReference type="EMBL" id="AP018449">
    <property type="protein sequence ID" value="BBB90400.1"/>
    <property type="molecule type" value="Genomic_DNA"/>
</dbReference>
<reference evidence="11 12" key="1">
    <citation type="journal article" date="2018" name="Int. J. Syst. Evol. Microbiol.">
        <title>Methylomusa anaerophila gen. nov., sp. nov., an anaerobic methanol-utilizing bacterium isolated from a microbial fuel cell.</title>
        <authorList>
            <person name="Amano N."/>
            <person name="Yamamuro A."/>
            <person name="Miyahara M."/>
            <person name="Kouzuma A."/>
            <person name="Abe T."/>
            <person name="Watanabe K."/>
        </authorList>
    </citation>
    <scope>NUCLEOTIDE SEQUENCE [LARGE SCALE GENOMIC DNA]</scope>
    <source>
        <strain evidence="11 12">MMFC1</strain>
    </source>
</reference>
<evidence type="ECO:0000256" key="4">
    <source>
        <dbReference type="ARBA" id="ARBA00022553"/>
    </source>
</evidence>
<dbReference type="InterPro" id="IPR003661">
    <property type="entry name" value="HisK_dim/P_dom"/>
</dbReference>
<dbReference type="EC" id="2.7.13.3" evidence="3"/>
<dbReference type="OrthoDB" id="9786919at2"/>
<dbReference type="SUPFAM" id="SSF47384">
    <property type="entry name" value="Homodimeric domain of signal transducing histidine kinase"/>
    <property type="match status" value="1"/>
</dbReference>
<name>A0A348AH52_9FIRM</name>
<evidence type="ECO:0000256" key="2">
    <source>
        <dbReference type="ARBA" id="ARBA00004370"/>
    </source>
</evidence>
<dbReference type="FunFam" id="1.10.287.130:FF:000001">
    <property type="entry name" value="Two-component sensor histidine kinase"/>
    <property type="match status" value="1"/>
</dbReference>
<evidence type="ECO:0000256" key="7">
    <source>
        <dbReference type="ARBA" id="ARBA00023012"/>
    </source>
</evidence>
<organism evidence="11 12">
    <name type="scientific">Methylomusa anaerophila</name>
    <dbReference type="NCBI Taxonomy" id="1930071"/>
    <lineage>
        <taxon>Bacteria</taxon>
        <taxon>Bacillati</taxon>
        <taxon>Bacillota</taxon>
        <taxon>Negativicutes</taxon>
        <taxon>Selenomonadales</taxon>
        <taxon>Sporomusaceae</taxon>
        <taxon>Methylomusa</taxon>
    </lineage>
</organism>
<dbReference type="SUPFAM" id="SSF55874">
    <property type="entry name" value="ATPase domain of HSP90 chaperone/DNA topoisomerase II/histidine kinase"/>
    <property type="match status" value="1"/>
</dbReference>
<dbReference type="InterPro" id="IPR050736">
    <property type="entry name" value="Sensor_HK_Regulatory"/>
</dbReference>
<keyword evidence="7" id="KW-0902">Two-component regulatory system</keyword>
<keyword evidence="5 11" id="KW-0808">Transferase</keyword>
<evidence type="ECO:0000256" key="9">
    <source>
        <dbReference type="SAM" id="Phobius"/>
    </source>
</evidence>
<evidence type="ECO:0000313" key="12">
    <source>
        <dbReference type="Proteomes" id="UP000276437"/>
    </source>
</evidence>
<evidence type="ECO:0000256" key="6">
    <source>
        <dbReference type="ARBA" id="ARBA00022777"/>
    </source>
</evidence>
<evidence type="ECO:0000259" key="10">
    <source>
        <dbReference type="PROSITE" id="PS50109"/>
    </source>
</evidence>
<dbReference type="AlphaFoldDB" id="A0A348AH52"/>
<evidence type="ECO:0000256" key="1">
    <source>
        <dbReference type="ARBA" id="ARBA00000085"/>
    </source>
</evidence>
<dbReference type="InterPro" id="IPR004358">
    <property type="entry name" value="Sig_transdc_His_kin-like_C"/>
</dbReference>
<dbReference type="InterPro" id="IPR036890">
    <property type="entry name" value="HATPase_C_sf"/>
</dbReference>
<feature type="domain" description="Histidine kinase" evidence="10">
    <location>
        <begin position="192"/>
        <end position="407"/>
    </location>
</feature>
<gene>
    <name evidence="11" type="primary">phoR_1</name>
    <name evidence="11" type="ORF">MAMMFC1_01050</name>
</gene>
<evidence type="ECO:0000256" key="8">
    <source>
        <dbReference type="ARBA" id="ARBA00023136"/>
    </source>
</evidence>
<protein>
    <recommendedName>
        <fullName evidence="3">histidine kinase</fullName>
        <ecNumber evidence="3">2.7.13.3</ecNumber>
    </recommendedName>
</protein>
<keyword evidence="12" id="KW-1185">Reference proteome</keyword>
<dbReference type="PANTHER" id="PTHR43711:SF1">
    <property type="entry name" value="HISTIDINE KINASE 1"/>
    <property type="match status" value="1"/>
</dbReference>
<dbReference type="CDD" id="cd00075">
    <property type="entry name" value="HATPase"/>
    <property type="match status" value="1"/>
</dbReference>
<accession>A0A348AH52</accession>
<evidence type="ECO:0000313" key="11">
    <source>
        <dbReference type="EMBL" id="BBB90400.1"/>
    </source>
</evidence>
<dbReference type="InterPro" id="IPR036097">
    <property type="entry name" value="HisK_dim/P_sf"/>
</dbReference>
<dbReference type="PANTHER" id="PTHR43711">
    <property type="entry name" value="TWO-COMPONENT HISTIDINE KINASE"/>
    <property type="match status" value="1"/>
</dbReference>
<dbReference type="GO" id="GO:0000155">
    <property type="term" value="F:phosphorelay sensor kinase activity"/>
    <property type="evidence" value="ECO:0007669"/>
    <property type="project" value="InterPro"/>
</dbReference>
<dbReference type="SMART" id="SM00387">
    <property type="entry name" value="HATPase_c"/>
    <property type="match status" value="1"/>
</dbReference>
<dbReference type="Proteomes" id="UP000276437">
    <property type="component" value="Chromosome"/>
</dbReference>
<evidence type="ECO:0000256" key="3">
    <source>
        <dbReference type="ARBA" id="ARBA00012438"/>
    </source>
</evidence>
<dbReference type="Pfam" id="PF02518">
    <property type="entry name" value="HATPase_c"/>
    <property type="match status" value="1"/>
</dbReference>
<keyword evidence="9" id="KW-1133">Transmembrane helix</keyword>
<dbReference type="RefSeq" id="WP_126307081.1">
    <property type="nucleotide sequence ID" value="NZ_AP018449.1"/>
</dbReference>
<dbReference type="InterPro" id="IPR003594">
    <property type="entry name" value="HATPase_dom"/>
</dbReference>
<keyword evidence="6" id="KW-0418">Kinase</keyword>
<evidence type="ECO:0000256" key="5">
    <source>
        <dbReference type="ARBA" id="ARBA00022679"/>
    </source>
</evidence>
<dbReference type="Gene3D" id="1.10.287.130">
    <property type="match status" value="1"/>
</dbReference>
<sequence>MFQQLRFKLTLINVAIIFILFVLLIAGAYYRARSDFRDRMEFGARNLIADIKSGAVNNYPPPPPGPFPGVFFVKTDHTGAITFKSAGHLPEPDLLVPLVSQIWQAEAFQGMLTIESMEYFYLKSPLNDQSGMAIVLEDITQTNNMLRRLLTALTITGVVCLSLSFFSSLFMADRAIIPIQNAWQQQKDFLSDASHELRTPLAIMQTNLDVVLDSPEDTIANQRKWLNNIQEETIQMTKLVNSLLFLARADSQQQKLEYHPFALNLAVAATAEAFQPLAAAQGISLHIDTGPQVTVCGDETKFKQVIAILLDNAIRHTPVGGEISLHLSVSGTKTLLTVADSGEGIDPAYLDKIFDRFYQVDKSRSKGGAGLGLAIAKWIIENHQGSIQVASTPGWGTTFTIQMPRRLGLGS</sequence>
<comment type="catalytic activity">
    <reaction evidence="1">
        <text>ATP + protein L-histidine = ADP + protein N-phospho-L-histidine.</text>
        <dbReference type="EC" id="2.7.13.3"/>
    </reaction>
</comment>
<dbReference type="FunFam" id="3.30.565.10:FF:000006">
    <property type="entry name" value="Sensor histidine kinase WalK"/>
    <property type="match status" value="1"/>
</dbReference>
<dbReference type="InterPro" id="IPR005467">
    <property type="entry name" value="His_kinase_dom"/>
</dbReference>
<feature type="transmembrane region" description="Helical" evidence="9">
    <location>
        <begin position="12"/>
        <end position="30"/>
    </location>
</feature>
<comment type="subcellular location">
    <subcellularLocation>
        <location evidence="2">Membrane</location>
    </subcellularLocation>
</comment>
<dbReference type="PRINTS" id="PR00344">
    <property type="entry name" value="BCTRLSENSOR"/>
</dbReference>
<dbReference type="KEGG" id="mana:MAMMFC1_01050"/>
<feature type="transmembrane region" description="Helical" evidence="9">
    <location>
        <begin position="149"/>
        <end position="171"/>
    </location>
</feature>
<dbReference type="PROSITE" id="PS50109">
    <property type="entry name" value="HIS_KIN"/>
    <property type="match status" value="1"/>
</dbReference>
<keyword evidence="8 9" id="KW-0472">Membrane</keyword>
<dbReference type="GO" id="GO:0016020">
    <property type="term" value="C:membrane"/>
    <property type="evidence" value="ECO:0007669"/>
    <property type="project" value="UniProtKB-SubCell"/>
</dbReference>
<dbReference type="SMART" id="SM00388">
    <property type="entry name" value="HisKA"/>
    <property type="match status" value="1"/>
</dbReference>
<dbReference type="Gene3D" id="3.30.565.10">
    <property type="entry name" value="Histidine kinase-like ATPase, C-terminal domain"/>
    <property type="match status" value="1"/>
</dbReference>
<dbReference type="CDD" id="cd00082">
    <property type="entry name" value="HisKA"/>
    <property type="match status" value="1"/>
</dbReference>
<dbReference type="Pfam" id="PF00512">
    <property type="entry name" value="HisKA"/>
    <property type="match status" value="1"/>
</dbReference>
<proteinExistence type="predicted"/>